<keyword evidence="1" id="KW-1185">Reference proteome</keyword>
<dbReference type="SUPFAM" id="SSF52540">
    <property type="entry name" value="P-loop containing nucleoside triphosphate hydrolases"/>
    <property type="match status" value="1"/>
</dbReference>
<dbReference type="InterPro" id="IPR027417">
    <property type="entry name" value="P-loop_NTPase"/>
</dbReference>
<sequence>MDPFSVGDPIAYAEFMKAQGNKDFKNGNYSIAIKKYDEAIRVMTYLGQTSGFYHHREMAVLLCNRSNAFYNLSKWNEAYYSAQDSLQWDPTYVKGYYRIGYSLIKLSRPLDAAGIFCQGLNFLQRSSDVGQVSDFIVGIFSSVNNVRAITPNILSICKKIVSDGFSPLVWQQVIEKLVRKGLWQACLLLAAEKDKLPRNLRVATLSLKDLFEKYVLQGQYERMERVPKLVEWLISIGASVESLGAHPLHAVIMLCIRAKGNHLFQWLLNHKPELKDHINQQNEDGSTVLHIVASQSSGYTLRNQIEDVVMLLSAGVNPMIRDKQSRSAMDILKKNKKFKVLDILNKHIARRMSDVQESPARETESRASADAATSLKEAFDQFVQVCSENTGQNINLLKHEKVQNLLKLLSAVKEIPGEIICEIPPALASRFIKLLLKKQKWHEALLLLTWKATEEVASKDGVLKNCNLSDFNINTVLENMHQSDKQRIQLIKCLIERKASPEGTGVVHEKPLQKCLKNNDFELAYLLLTSGADPRSVSIVEGDTPLHAALSIYFDRNDCIGFQFLHFLIELYDSNPSTFPYLNPNTQDKNGNTVLHIIFQKNPTKQVKKMLGILYMASGVVDLLQYYFPESFDRLPRDRGLFEGPKPTVLESCSVSDLAILLRGNKRRTQPIEFGAHQVIIVANETAKEKIPEELSLALVLTIYEAKGLEFDDVLLYNFFTDSEAYKEWKIISSFPLSCSLVEETELILETSLEKDVEAERKSLLNLEMYKMLNGELKQLYTAITRARVNLWIFDENSDRRAPAFQYFIKRELVKVVKTDENEDLDDTMFVKTSTPEEWVAQGEYYAKHQCWKVAAKCYQKGGATEKEKLALAHDAVLKVQSKKISPKEKQMEYMDLAKTYLECGEPNLALKCLFHAKEYQLSAQLCEKLGKVKEAAFFYKRGQCYKDAYRCFERIQEFDLAIKMCCQEELYEEAAKSVERYERMLQQEKNLRSKLSYTANQFYLEAAAKYLRVNKTSDMMVMLSHLGTEDQLVFLKTHQQFSEAANLLKKNGRDEEAAKLMKQHGFVLEAAKLTNQPDFRASCLLAASRHSMAGSYKLENLRAILEETLELCEQTNQLAGSAEATYMMGILEKDFQILEKAFHMFLDVNHNACAVEAVFQSIHCEGPSEAILRLASHGIEALLNLVKAFQKADTNAEREMVKSCFEYFGIVPIDKKICQVTQNEAGCSLEAFSEMFNLREKKISDQFRENLEDVKTMLNKHLLRRLTAIARRLFELRPPSICTKFIAGLKCEDNACEDFHRVLLYSEIKSVFHCKIYLAAINRLLLEAKQMFSRDLFHEASAIDELLTADKYALCKSLINAIFPKHFHLRMISENPVACKNILTLRSGSRISNSCKMVLREYIRSEFKNETVRNRRESTDLWLKTMQVLMLISSYPEEFERLLIREEDEYDRELKLAEERMRGRHKGVEGKYGMLMPDKSGSAESIHLCFIRLLQNSMDQLYNYRNPEQCKHLFFRFMNVLVKKCVDPLVPSIGNTVTLLEFQFLVGCAVLMRLCKNMTLCLPKSYIALFHYWDFLFTGGVRHKDIFSIIQEYKPENTKRAIQEFKFHLMYLADVLCRYENFNVLLDAFNDLDSITSGEAERTVVLCLVMLVNADQVLKWKYKGILMEHFPSLRETLIRMKREYPSKVPERLFKMVDLVSRAADMKEVVAGLKDLLYCRDEEFLADCSWRWDHRGARGTRFEGNKEIRGIYFKITDLNRFSYQAEYFDEPEAEFEHDMYVEEREDPLASIASVRQQKQQQKAFARRKLRGLFLFVFCCVRWKRISSSKPEPLEMASRVFKKADIDRTQCDLCGVKFLQSSSSFIPRAEHSEKEPPEPTTPTEVDWEGVVERNENFVAGETFESHIRLGEHANKYNAYRKYFEYFGNKVEPLINNGIDVLERIADVTRAKNHFTVKEEEKLVRRRIEEGINCISDMVEDLYKRKAWADAEETMSRLADHLKSHVDNAMSWLEKAQSSLLNEEEFDIDKDLDSEVKDEERTFEELYHKKPRKKGKSKRK</sequence>
<dbReference type="SUPFAM" id="SSF48452">
    <property type="entry name" value="TPR-like"/>
    <property type="match status" value="1"/>
</dbReference>
<dbReference type="Proteomes" id="UP001652642">
    <property type="component" value="Chromosome 6"/>
</dbReference>
<dbReference type="Gene3D" id="1.25.40.10">
    <property type="entry name" value="Tetratricopeptide repeat domain"/>
    <property type="match status" value="1"/>
</dbReference>
<protein>
    <submittedName>
        <fullName evidence="2">TPR and ankyrin repeat-containing protein 1 isoform X2</fullName>
    </submittedName>
</protein>
<name>A0ABM5GQI0_9SAUR</name>
<dbReference type="GeneID" id="110084224"/>
<dbReference type="InterPro" id="IPR011990">
    <property type="entry name" value="TPR-like_helical_dom_sf"/>
</dbReference>
<dbReference type="Gene3D" id="3.40.50.300">
    <property type="entry name" value="P-loop containing nucleotide triphosphate hydrolases"/>
    <property type="match status" value="1"/>
</dbReference>
<dbReference type="Gene3D" id="1.25.40.20">
    <property type="entry name" value="Ankyrin repeat-containing domain"/>
    <property type="match status" value="2"/>
</dbReference>
<proteinExistence type="predicted"/>
<dbReference type="PANTHER" id="PTHR21529:SF4">
    <property type="entry name" value="TPR AND ANKYRIN REPEAT-CONTAINING PROTEIN 1"/>
    <property type="match status" value="1"/>
</dbReference>
<evidence type="ECO:0000313" key="2">
    <source>
        <dbReference type="RefSeq" id="XP_072859919.1"/>
    </source>
</evidence>
<dbReference type="PANTHER" id="PTHR21529">
    <property type="entry name" value="MAMMARY TURMOR VIRUS RECEPTOR HOMOLOG 1, 2 MTVR1, 2"/>
    <property type="match status" value="1"/>
</dbReference>
<dbReference type="InterPro" id="IPR036770">
    <property type="entry name" value="Ankyrin_rpt-contain_sf"/>
</dbReference>
<accession>A0ABM5GQI0</accession>
<dbReference type="SUPFAM" id="SSF48403">
    <property type="entry name" value="Ankyrin repeat"/>
    <property type="match status" value="2"/>
</dbReference>
<evidence type="ECO:0000313" key="1">
    <source>
        <dbReference type="Proteomes" id="UP001652642"/>
    </source>
</evidence>
<reference evidence="2" key="1">
    <citation type="submission" date="2025-08" db="UniProtKB">
        <authorList>
            <consortium name="RefSeq"/>
        </authorList>
    </citation>
    <scope>IDENTIFICATION</scope>
</reference>
<dbReference type="InterPro" id="IPR039904">
    <property type="entry name" value="TRANK1"/>
</dbReference>
<gene>
    <name evidence="2" type="primary">TRANK1</name>
</gene>
<dbReference type="RefSeq" id="XP_072859919.1">
    <property type="nucleotide sequence ID" value="XM_073003818.1"/>
</dbReference>
<organism evidence="1 2">
    <name type="scientific">Pogona vitticeps</name>
    <name type="common">central bearded dragon</name>
    <dbReference type="NCBI Taxonomy" id="103695"/>
    <lineage>
        <taxon>Eukaryota</taxon>
        <taxon>Metazoa</taxon>
        <taxon>Chordata</taxon>
        <taxon>Craniata</taxon>
        <taxon>Vertebrata</taxon>
        <taxon>Euteleostomi</taxon>
        <taxon>Lepidosauria</taxon>
        <taxon>Squamata</taxon>
        <taxon>Bifurcata</taxon>
        <taxon>Unidentata</taxon>
        <taxon>Episquamata</taxon>
        <taxon>Toxicofera</taxon>
        <taxon>Iguania</taxon>
        <taxon>Acrodonta</taxon>
        <taxon>Agamidae</taxon>
        <taxon>Amphibolurinae</taxon>
        <taxon>Pogona</taxon>
    </lineage>
</organism>